<dbReference type="Proteomes" id="UP000046176">
    <property type="component" value="Unassembled WGS sequence"/>
</dbReference>
<evidence type="ECO:0000256" key="2">
    <source>
        <dbReference type="ARBA" id="ARBA00022649"/>
    </source>
</evidence>
<dbReference type="EMBL" id="CCRH01000001">
    <property type="protein sequence ID" value="CDZ31248.1"/>
    <property type="molecule type" value="Genomic_DNA"/>
</dbReference>
<dbReference type="PANTHER" id="PTHR33755:SF6">
    <property type="entry name" value="PLASMID STABILIZATION SYSTEM PROTEIN"/>
    <property type="match status" value="1"/>
</dbReference>
<dbReference type="Gene3D" id="3.30.2310.20">
    <property type="entry name" value="RelE-like"/>
    <property type="match status" value="1"/>
</dbReference>
<sequence>MRIVFTRRYLRELASIGDYIGERNPRAAARVMHEIHSKTTRLLSDNPFIGRPGEIIGTRELVIVSTPYVVAYRVTENQVEVLFVQHGAQEWPDEVGQRNSAPCPIVIGLPANRNRPMRPNRSITISLPEDMAELIQKKVASGEFADESEVVAEGLRYLADHDAGIESWLRDEVVPALRAHDADPSRGRTIEETRKELEDYMRTKDRRSIGA</sequence>
<gene>
    <name evidence="3" type="ORF">NGAL_HAMBI1145_00090</name>
</gene>
<evidence type="ECO:0008006" key="5">
    <source>
        <dbReference type="Google" id="ProtNLM"/>
    </source>
</evidence>
<dbReference type="AlphaFoldDB" id="A0A0T7F876"/>
<dbReference type="InterPro" id="IPR007712">
    <property type="entry name" value="RelE/ParE_toxin"/>
</dbReference>
<dbReference type="RefSeq" id="WP_348625966.1">
    <property type="nucleotide sequence ID" value="NZ_CCRH01000001.1"/>
</dbReference>
<dbReference type="Pfam" id="PF05016">
    <property type="entry name" value="ParE_toxin"/>
    <property type="match status" value="1"/>
</dbReference>
<comment type="similarity">
    <text evidence="1">Belongs to the RelE toxin family.</text>
</comment>
<reference evidence="3 4" key="1">
    <citation type="submission" date="2014-08" db="EMBL/GenBank/DDBJ databases">
        <authorList>
            <person name="Chen Y.-H."/>
        </authorList>
    </citation>
    <scope>NUCLEOTIDE SEQUENCE [LARGE SCALE GENOMIC DNA]</scope>
</reference>
<dbReference type="InterPro" id="IPR035093">
    <property type="entry name" value="RelE/ParE_toxin_dom_sf"/>
</dbReference>
<dbReference type="InterPro" id="IPR010985">
    <property type="entry name" value="Ribbon_hlx_hlx"/>
</dbReference>
<dbReference type="InterPro" id="IPR051803">
    <property type="entry name" value="TA_system_RelE-like_toxin"/>
</dbReference>
<dbReference type="CDD" id="cd22231">
    <property type="entry name" value="RHH_NikR_HicB-like"/>
    <property type="match status" value="1"/>
</dbReference>
<dbReference type="InterPro" id="IPR038296">
    <property type="entry name" value="ParD_sf"/>
</dbReference>
<dbReference type="SUPFAM" id="SSF47598">
    <property type="entry name" value="Ribbon-helix-helix"/>
    <property type="match status" value="1"/>
</dbReference>
<proteinExistence type="inferred from homology"/>
<keyword evidence="2" id="KW-1277">Toxin-antitoxin system</keyword>
<accession>A0A0T7F876</accession>
<dbReference type="PANTHER" id="PTHR33755">
    <property type="entry name" value="TOXIN PARE1-RELATED"/>
    <property type="match status" value="1"/>
</dbReference>
<dbReference type="Gene3D" id="6.10.10.120">
    <property type="entry name" value="Antitoxin ParD1-like"/>
    <property type="match status" value="1"/>
</dbReference>
<protein>
    <recommendedName>
        <fullName evidence="5">Type II toxin-antitoxin system RelE/ParE family toxin</fullName>
    </recommendedName>
</protein>
<evidence type="ECO:0000256" key="1">
    <source>
        <dbReference type="ARBA" id="ARBA00006226"/>
    </source>
</evidence>
<name>A0A0T7F876_NEOGA</name>
<evidence type="ECO:0000313" key="3">
    <source>
        <dbReference type="EMBL" id="CDZ31248.1"/>
    </source>
</evidence>
<dbReference type="NCBIfam" id="TIGR02385">
    <property type="entry name" value="RelE_StbE"/>
    <property type="match status" value="1"/>
</dbReference>
<organism evidence="3 4">
    <name type="scientific">Neorhizobium galegae bv. officinalis</name>
    <dbReference type="NCBI Taxonomy" id="323656"/>
    <lineage>
        <taxon>Bacteria</taxon>
        <taxon>Pseudomonadati</taxon>
        <taxon>Pseudomonadota</taxon>
        <taxon>Alphaproteobacteria</taxon>
        <taxon>Hyphomicrobiales</taxon>
        <taxon>Rhizobiaceae</taxon>
        <taxon>Rhizobium/Agrobacterium group</taxon>
        <taxon>Neorhizobium</taxon>
    </lineage>
</organism>
<evidence type="ECO:0000313" key="4">
    <source>
        <dbReference type="Proteomes" id="UP000046176"/>
    </source>
</evidence>
<dbReference type="GO" id="GO:0006355">
    <property type="term" value="P:regulation of DNA-templated transcription"/>
    <property type="evidence" value="ECO:0007669"/>
    <property type="project" value="InterPro"/>
</dbReference>